<proteinExistence type="inferred from homology"/>
<evidence type="ECO:0000256" key="3">
    <source>
        <dbReference type="ARBA" id="ARBA00022827"/>
    </source>
</evidence>
<protein>
    <submittedName>
        <fullName evidence="6">Putative 6-hydroxy-D-nicotine oxidase</fullName>
    </submittedName>
</protein>
<dbReference type="InterPro" id="IPR036318">
    <property type="entry name" value="FAD-bd_PCMH-like_sf"/>
</dbReference>
<dbReference type="PANTHER" id="PTHR42973">
    <property type="entry name" value="BINDING OXIDOREDUCTASE, PUTATIVE (AFU_ORTHOLOGUE AFUA_1G17690)-RELATED"/>
    <property type="match status" value="1"/>
</dbReference>
<keyword evidence="4" id="KW-0560">Oxidoreductase</keyword>
<dbReference type="InterPro" id="IPR050416">
    <property type="entry name" value="FAD-linked_Oxidoreductase"/>
</dbReference>
<name>A0A2K9YEY0_CLAUC</name>
<dbReference type="EMBL" id="MG777509">
    <property type="protein sequence ID" value="AUW31380.1"/>
    <property type="molecule type" value="Genomic_DNA"/>
</dbReference>
<sequence length="469" mass="51724">MAATQKQPVELFANVHLEHKVLLPRDEGYKQRQDSFWSRYARNEPACIVRPTSAAEVATIVKILKAAGQQFAVRSGGHTQWEGANNIQDGVTIDLQFLNEIKLDETTETVDIGPGARWKEVYDELKKTGRVVAGGRNGKVGVGGLLLGGGKTFFTGRRGFACDDVVSYEVVLADGRIIVADKDNNNNDLFMALKGGSGNFGIVTNFRMSCFHCDNIWGGLRVLAKEHEGSALQLLQEFTAEVREDVDSMLLLFLAYSALIQVAAQEDAIAYRKLRALPAMVDLCKPTTIDAIVSEYDPAPSGYYNCFFTATIKNDVRIFQKAAELHDQLVEDLKNFIADGDFTTECLFQPLPTVLGQKSKEFGGNVMGVTDLQHDGVIFTAIAIVKTKDQEAFAYPKLKAWGNAVCDYARTIENGLLDWIYMNYADKSQNPLASYGPENVKKLKDAAAKYDPEQVFQKLCPGGFKISKA</sequence>
<dbReference type="InterPro" id="IPR016166">
    <property type="entry name" value="FAD-bd_PCMH"/>
</dbReference>
<evidence type="ECO:0000256" key="1">
    <source>
        <dbReference type="ARBA" id="ARBA00005466"/>
    </source>
</evidence>
<reference evidence="6" key="1">
    <citation type="submission" date="2017-12" db="EMBL/GenBank/DDBJ databases">
        <title>Genome Sequencing Reveals a Rich Biosynthetic Potential.</title>
        <authorList>
            <person name="Bertrand R.L."/>
            <person name="Abdel-Hameed M.E."/>
            <person name="Sorensen J.L."/>
        </authorList>
    </citation>
    <scope>NUCLEOTIDE SEQUENCE</scope>
</reference>
<dbReference type="Pfam" id="PF01565">
    <property type="entry name" value="FAD_binding_4"/>
    <property type="match status" value="1"/>
</dbReference>
<keyword evidence="2" id="KW-0285">Flavoprotein</keyword>
<accession>A0A2K9YEY0</accession>
<organism evidence="6">
    <name type="scientific">Cladonia uncialis subsp. uncialis</name>
    <dbReference type="NCBI Taxonomy" id="180999"/>
    <lineage>
        <taxon>Eukaryota</taxon>
        <taxon>Fungi</taxon>
        <taxon>Dikarya</taxon>
        <taxon>Ascomycota</taxon>
        <taxon>Pezizomycotina</taxon>
        <taxon>Lecanoromycetes</taxon>
        <taxon>OSLEUM clade</taxon>
        <taxon>Lecanoromycetidae</taxon>
        <taxon>Lecanorales</taxon>
        <taxon>Lecanorineae</taxon>
        <taxon>Cladoniaceae</taxon>
        <taxon>Cladonia</taxon>
    </lineage>
</organism>
<dbReference type="InterPro" id="IPR016169">
    <property type="entry name" value="FAD-bd_PCMH_sub2"/>
</dbReference>
<dbReference type="AlphaFoldDB" id="A0A2K9YEY0"/>
<dbReference type="Gene3D" id="3.30.465.10">
    <property type="match status" value="1"/>
</dbReference>
<evidence type="ECO:0000259" key="5">
    <source>
        <dbReference type="PROSITE" id="PS51387"/>
    </source>
</evidence>
<dbReference type="InterPro" id="IPR006094">
    <property type="entry name" value="Oxid_FAD_bind_N"/>
</dbReference>
<evidence type="ECO:0000256" key="4">
    <source>
        <dbReference type="ARBA" id="ARBA00023002"/>
    </source>
</evidence>
<dbReference type="PANTHER" id="PTHR42973:SF53">
    <property type="entry name" value="FAD-BINDING PCMH-TYPE DOMAIN-CONTAINING PROTEIN-RELATED"/>
    <property type="match status" value="1"/>
</dbReference>
<evidence type="ECO:0000313" key="6">
    <source>
        <dbReference type="EMBL" id="AUW31380.1"/>
    </source>
</evidence>
<dbReference type="SUPFAM" id="SSF56176">
    <property type="entry name" value="FAD-binding/transporter-associated domain-like"/>
    <property type="match status" value="1"/>
</dbReference>
<dbReference type="GO" id="GO:0016491">
    <property type="term" value="F:oxidoreductase activity"/>
    <property type="evidence" value="ECO:0007669"/>
    <property type="project" value="UniProtKB-KW"/>
</dbReference>
<comment type="similarity">
    <text evidence="1">Belongs to the oxygen-dependent FAD-linked oxidoreductase family.</text>
</comment>
<dbReference type="GO" id="GO:0071949">
    <property type="term" value="F:FAD binding"/>
    <property type="evidence" value="ECO:0007669"/>
    <property type="project" value="InterPro"/>
</dbReference>
<keyword evidence="3" id="KW-0274">FAD</keyword>
<evidence type="ECO:0000256" key="2">
    <source>
        <dbReference type="ARBA" id="ARBA00022630"/>
    </source>
</evidence>
<dbReference type="PROSITE" id="PS51387">
    <property type="entry name" value="FAD_PCMH"/>
    <property type="match status" value="1"/>
</dbReference>
<feature type="domain" description="FAD-binding PCMH-type" evidence="5">
    <location>
        <begin position="41"/>
        <end position="213"/>
    </location>
</feature>